<dbReference type="RefSeq" id="WP_244676765.1">
    <property type="nucleotide sequence ID" value="NZ_CP095046.1"/>
</dbReference>
<dbReference type="AlphaFoldDB" id="A0A8T9QF08"/>
<feature type="domain" description="Glycosyl transferase family 25" evidence="1">
    <location>
        <begin position="2"/>
        <end position="181"/>
    </location>
</feature>
<evidence type="ECO:0000259" key="1">
    <source>
        <dbReference type="Pfam" id="PF01755"/>
    </source>
</evidence>
<dbReference type="EMBL" id="CP095046">
    <property type="protein sequence ID" value="UOQ73413.1"/>
    <property type="molecule type" value="Genomic_DNA"/>
</dbReference>
<gene>
    <name evidence="2" type="ORF">MUN79_05540</name>
</gene>
<sequence length="269" mass="30663">MRVFVINLARSPKRRKFIEASLQKLGLAFEFFVAVDANELDDAYIASIGDPARADFLARYMKKGAYGCLLSHQALFQKIVDENLPYATIMEDDVQVAPDFKQLLDKLVPHLNPNEIVLLNSRNDFGETAYSTHAVVPVLGYQLAYPILPWVLQSGAAYVITQQAAQNLLSIISPVRYPLDSWGHYYDEKLLHSIRCVVPYPVTASKFESDINYVGNDGPLGKIRQLIYKYNIVPLRKLIEYRRRNYVRRQSSYTFVDQPSPVTQQSRVA</sequence>
<dbReference type="Pfam" id="PF01755">
    <property type="entry name" value="Glyco_transf_25"/>
    <property type="match status" value="1"/>
</dbReference>
<accession>A0A8T9QF08</accession>
<keyword evidence="3" id="KW-1185">Reference proteome</keyword>
<reference evidence="2" key="1">
    <citation type="submission" date="2022-04" db="EMBL/GenBank/DDBJ databases">
        <title>Hymenobacter sp. isolated from the air.</title>
        <authorList>
            <person name="Won M."/>
            <person name="Lee C.-M."/>
            <person name="Woen H.-Y."/>
            <person name="Kwon S.-W."/>
        </authorList>
    </citation>
    <scope>NUCLEOTIDE SEQUENCE</scope>
    <source>
        <strain evidence="2">5116S-3</strain>
    </source>
</reference>
<evidence type="ECO:0000313" key="3">
    <source>
        <dbReference type="Proteomes" id="UP000831796"/>
    </source>
</evidence>
<dbReference type="KEGG" id="hcu:MUN79_05540"/>
<proteinExistence type="predicted"/>
<protein>
    <submittedName>
        <fullName evidence="2">Glycosyltransferase family 25 protein</fullName>
    </submittedName>
</protein>
<evidence type="ECO:0000313" key="2">
    <source>
        <dbReference type="EMBL" id="UOQ73413.1"/>
    </source>
</evidence>
<name>A0A8T9QF08_9BACT</name>
<dbReference type="InterPro" id="IPR002654">
    <property type="entry name" value="Glyco_trans_25"/>
</dbReference>
<dbReference type="Proteomes" id="UP000831796">
    <property type="component" value="Chromosome"/>
</dbReference>
<dbReference type="CDD" id="cd06532">
    <property type="entry name" value="Glyco_transf_25"/>
    <property type="match status" value="1"/>
</dbReference>
<organism evidence="2 3">
    <name type="scientific">Hymenobacter cellulosilyticus</name>
    <dbReference type="NCBI Taxonomy" id="2932248"/>
    <lineage>
        <taxon>Bacteria</taxon>
        <taxon>Pseudomonadati</taxon>
        <taxon>Bacteroidota</taxon>
        <taxon>Cytophagia</taxon>
        <taxon>Cytophagales</taxon>
        <taxon>Hymenobacteraceae</taxon>
        <taxon>Hymenobacter</taxon>
    </lineage>
</organism>